<evidence type="ECO:0000256" key="1">
    <source>
        <dbReference type="SAM" id="Phobius"/>
    </source>
</evidence>
<sequence length="241" mass="27206">MSDTSTREDTKFLECEKQYIFYLLIFAGGVFGGYTFVQRGGIFCNAQTANLVMLAIHLGKGDWGGALYYFIPFTAYLGGIMLSELLAYSIKPLHLMRWDTLLVGIEAIVTIILGFIPKSAPDQISQISLNFLAAMQFNTFRQAEGVGMATTFVTNHVRQMGSHLVQYLHHRKPENFNRFRRHALMVAFFVGGAAVCSSLCMIVGDYAIWCATGVEIFVFFRLLYADRTYESELLYRKPKGH</sequence>
<feature type="transmembrane region" description="Helical" evidence="1">
    <location>
        <begin position="206"/>
        <end position="224"/>
    </location>
</feature>
<feature type="transmembrane region" description="Helical" evidence="1">
    <location>
        <begin position="182"/>
        <end position="200"/>
    </location>
</feature>
<feature type="transmembrane region" description="Helical" evidence="1">
    <location>
        <begin position="66"/>
        <end position="90"/>
    </location>
</feature>
<accession>A0A6N7IWY5</accession>
<reference evidence="2" key="1">
    <citation type="journal article" date="2020" name="Appl. Environ. Microbiol.">
        <title>Medium-Chain Fatty Acid Synthesis by 'Candidatus Weimeria bifida' gen. nov., sp. nov., and 'Candidatus Pseudoramibacter fermentans' sp. nov.</title>
        <authorList>
            <person name="Scarborough M.J."/>
            <person name="Myers K.S."/>
            <person name="Donohue T.J."/>
            <person name="Noguera D.R."/>
        </authorList>
    </citation>
    <scope>NUCLEOTIDE SEQUENCE</scope>
    <source>
        <strain evidence="2">LCO1.1</strain>
    </source>
</reference>
<proteinExistence type="predicted"/>
<dbReference type="EMBL" id="VOGC01000002">
    <property type="protein sequence ID" value="MQN00781.1"/>
    <property type="molecule type" value="Genomic_DNA"/>
</dbReference>
<dbReference type="Proteomes" id="UP000460257">
    <property type="component" value="Unassembled WGS sequence"/>
</dbReference>
<organism evidence="2 3">
    <name type="scientific">Candidatus Weimeria bifida</name>
    <dbReference type="NCBI Taxonomy" id="2599074"/>
    <lineage>
        <taxon>Bacteria</taxon>
        <taxon>Bacillati</taxon>
        <taxon>Bacillota</taxon>
        <taxon>Clostridia</taxon>
        <taxon>Lachnospirales</taxon>
        <taxon>Lachnospiraceae</taxon>
        <taxon>Candidatus Weimeria</taxon>
    </lineage>
</organism>
<dbReference type="PANTHER" id="PTHR37314:SF4">
    <property type="entry name" value="UPF0700 TRANSMEMBRANE PROTEIN YOAK"/>
    <property type="match status" value="1"/>
</dbReference>
<dbReference type="AlphaFoldDB" id="A0A6N7IWY5"/>
<protein>
    <submittedName>
        <fullName evidence="2">DUF1275 domain-containing protein</fullName>
    </submittedName>
</protein>
<keyword evidence="3" id="KW-1185">Reference proteome</keyword>
<keyword evidence="1" id="KW-0472">Membrane</keyword>
<name>A0A6N7IWY5_9FIRM</name>
<gene>
    <name evidence="2" type="ORF">FRC54_02145</name>
</gene>
<keyword evidence="1" id="KW-1133">Transmembrane helix</keyword>
<dbReference type="InterPro" id="IPR010699">
    <property type="entry name" value="DUF1275"/>
</dbReference>
<comment type="caution">
    <text evidence="2">The sequence shown here is derived from an EMBL/GenBank/DDBJ whole genome shotgun (WGS) entry which is preliminary data.</text>
</comment>
<evidence type="ECO:0000313" key="3">
    <source>
        <dbReference type="Proteomes" id="UP000460257"/>
    </source>
</evidence>
<keyword evidence="1" id="KW-0812">Transmembrane</keyword>
<dbReference type="Pfam" id="PF06912">
    <property type="entry name" value="DUF1275"/>
    <property type="match status" value="1"/>
</dbReference>
<dbReference type="PANTHER" id="PTHR37314">
    <property type="entry name" value="SLR0142 PROTEIN"/>
    <property type="match status" value="1"/>
</dbReference>
<evidence type="ECO:0000313" key="2">
    <source>
        <dbReference type="EMBL" id="MQN00781.1"/>
    </source>
</evidence>
<feature type="transmembrane region" description="Helical" evidence="1">
    <location>
        <begin position="20"/>
        <end position="37"/>
    </location>
</feature>